<dbReference type="Gene3D" id="1.20.1250.20">
    <property type="entry name" value="MFS general substrate transporter like domains"/>
    <property type="match status" value="1"/>
</dbReference>
<dbReference type="Proteomes" id="UP000019249">
    <property type="component" value="Unassembled WGS sequence"/>
</dbReference>
<feature type="transmembrane region" description="Helical" evidence="1">
    <location>
        <begin position="24"/>
        <end position="47"/>
    </location>
</feature>
<accession>A0ABN0RIF0</accession>
<keyword evidence="1" id="KW-1133">Transmembrane helix</keyword>
<evidence type="ECO:0000313" key="2">
    <source>
        <dbReference type="EMBL" id="EUJ33738.1"/>
    </source>
</evidence>
<keyword evidence="1" id="KW-0472">Membrane</keyword>
<reference evidence="2 3" key="1">
    <citation type="journal article" date="2014" name="Int. J. Syst. Evol. Microbiol.">
        <title>Listeria floridensis sp. nov., Listeria aquatica sp. nov., Listeria cornellensis sp. nov., Listeria riparia sp. nov. and Listeria grandensis sp. nov., from agricultural and natural environments.</title>
        <authorList>
            <person name="den Bakker H.C."/>
            <person name="Warchocki S."/>
            <person name="Wright E.M."/>
            <person name="Allred A.F."/>
            <person name="Ahlstrom C."/>
            <person name="Manuel C.S."/>
            <person name="Stasiewicz M.J."/>
            <person name="Burrell A."/>
            <person name="Roof S."/>
            <person name="Strawn L."/>
            <person name="Fortes E.D."/>
            <person name="Nightingale K.K."/>
            <person name="Kephart D."/>
            <person name="Wiedmann M."/>
        </authorList>
    </citation>
    <scope>NUCLEOTIDE SEQUENCE [LARGE SCALE GENOMIC DNA]</scope>
    <source>
        <strain evidence="2 3">FSL S10-1187</strain>
    </source>
</reference>
<protein>
    <submittedName>
        <fullName evidence="2">Tetracycline resistance determinant TetV</fullName>
    </submittedName>
</protein>
<dbReference type="EMBL" id="AODF01000001">
    <property type="protein sequence ID" value="EUJ33738.1"/>
    <property type="molecule type" value="Genomic_DNA"/>
</dbReference>
<organism evidence="2 3">
    <name type="scientific">Listeria floridensis FSL S10-1187</name>
    <dbReference type="NCBI Taxonomy" id="1265817"/>
    <lineage>
        <taxon>Bacteria</taxon>
        <taxon>Bacillati</taxon>
        <taxon>Bacillota</taxon>
        <taxon>Bacilli</taxon>
        <taxon>Bacillales</taxon>
        <taxon>Listeriaceae</taxon>
        <taxon>Listeria</taxon>
    </lineage>
</organism>
<evidence type="ECO:0000313" key="3">
    <source>
        <dbReference type="Proteomes" id="UP000019249"/>
    </source>
</evidence>
<feature type="transmembrane region" description="Helical" evidence="1">
    <location>
        <begin position="53"/>
        <end position="73"/>
    </location>
</feature>
<name>A0ABN0RIF0_9LIST</name>
<proteinExistence type="predicted"/>
<sequence>MTHINVPVTVWLTQEIPSQYQGRVFHIMNTGAQLLAPIGILCFSGLFDVLSSYLLFGAAGICILLIALFYPLVFKVNLQTNDL</sequence>
<evidence type="ECO:0000256" key="1">
    <source>
        <dbReference type="SAM" id="Phobius"/>
    </source>
</evidence>
<gene>
    <name evidence="2" type="ORF">MFLO_00800</name>
</gene>
<keyword evidence="1" id="KW-0812">Transmembrane</keyword>
<dbReference type="RefSeq" id="WP_051993357.1">
    <property type="nucleotide sequence ID" value="NZ_AODF01000001.1"/>
</dbReference>
<dbReference type="InterPro" id="IPR036259">
    <property type="entry name" value="MFS_trans_sf"/>
</dbReference>
<dbReference type="SUPFAM" id="SSF103473">
    <property type="entry name" value="MFS general substrate transporter"/>
    <property type="match status" value="1"/>
</dbReference>
<comment type="caution">
    <text evidence="2">The sequence shown here is derived from an EMBL/GenBank/DDBJ whole genome shotgun (WGS) entry which is preliminary data.</text>
</comment>
<keyword evidence="3" id="KW-1185">Reference proteome</keyword>